<dbReference type="InterPro" id="IPR004117">
    <property type="entry name" value="7tm6_olfct_rcpt"/>
</dbReference>
<dbReference type="PANTHER" id="PTHR21137:SF35">
    <property type="entry name" value="ODORANT RECEPTOR 19A-RELATED"/>
    <property type="match status" value="1"/>
</dbReference>
<evidence type="ECO:0000256" key="8">
    <source>
        <dbReference type="ARBA" id="ARBA00023170"/>
    </source>
</evidence>
<feature type="transmembrane region" description="Helical" evidence="10">
    <location>
        <begin position="518"/>
        <end position="540"/>
    </location>
</feature>
<reference evidence="11 12" key="1">
    <citation type="journal article" date="2023" name="Insect Mol. Biol.">
        <title>Genome sequencing provides insights into the evolution of gene families encoding plant cell wall-degrading enzymes in longhorned beetles.</title>
        <authorList>
            <person name="Shin N.R."/>
            <person name="Okamura Y."/>
            <person name="Kirsch R."/>
            <person name="Pauchet Y."/>
        </authorList>
    </citation>
    <scope>NUCLEOTIDE SEQUENCE [LARGE SCALE GENOMIC DNA]</scope>
    <source>
        <strain evidence="11">EAD_L_NR</strain>
    </source>
</reference>
<evidence type="ECO:0000313" key="11">
    <source>
        <dbReference type="EMBL" id="KAJ8917495.1"/>
    </source>
</evidence>
<evidence type="ECO:0000313" key="12">
    <source>
        <dbReference type="Proteomes" id="UP001159042"/>
    </source>
</evidence>
<dbReference type="PANTHER" id="PTHR21137">
    <property type="entry name" value="ODORANT RECEPTOR"/>
    <property type="match status" value="1"/>
</dbReference>
<keyword evidence="7 10" id="KW-0472">Membrane</keyword>
<keyword evidence="5" id="KW-0552">Olfaction</keyword>
<keyword evidence="3" id="KW-0716">Sensory transduction</keyword>
<evidence type="ECO:0008006" key="13">
    <source>
        <dbReference type="Google" id="ProtNLM"/>
    </source>
</evidence>
<dbReference type="GO" id="GO:0007165">
    <property type="term" value="P:signal transduction"/>
    <property type="evidence" value="ECO:0007669"/>
    <property type="project" value="UniProtKB-KW"/>
</dbReference>
<feature type="transmembrane region" description="Helical" evidence="10">
    <location>
        <begin position="406"/>
        <end position="433"/>
    </location>
</feature>
<dbReference type="GO" id="GO:0005886">
    <property type="term" value="C:plasma membrane"/>
    <property type="evidence" value="ECO:0007669"/>
    <property type="project" value="UniProtKB-SubCell"/>
</dbReference>
<keyword evidence="8" id="KW-0675">Receptor</keyword>
<feature type="transmembrane region" description="Helical" evidence="10">
    <location>
        <begin position="125"/>
        <end position="144"/>
    </location>
</feature>
<comment type="caution">
    <text evidence="11">The sequence shown here is derived from an EMBL/GenBank/DDBJ whole genome shotgun (WGS) entry which is preliminary data.</text>
</comment>
<protein>
    <recommendedName>
        <fullName evidence="13">Odorant receptor</fullName>
    </recommendedName>
</protein>
<feature type="transmembrane region" description="Helical" evidence="10">
    <location>
        <begin position="298"/>
        <end position="318"/>
    </location>
</feature>
<dbReference type="AlphaFoldDB" id="A0AAV8VUA8"/>
<feature type="transmembrane region" description="Helical" evidence="10">
    <location>
        <begin position="347"/>
        <end position="368"/>
    </location>
</feature>
<dbReference type="GO" id="GO:0004984">
    <property type="term" value="F:olfactory receptor activity"/>
    <property type="evidence" value="ECO:0007669"/>
    <property type="project" value="InterPro"/>
</dbReference>
<feature type="transmembrane region" description="Helical" evidence="10">
    <location>
        <begin position="184"/>
        <end position="208"/>
    </location>
</feature>
<dbReference type="EMBL" id="JANEYG010000033">
    <property type="protein sequence ID" value="KAJ8917495.1"/>
    <property type="molecule type" value="Genomic_DNA"/>
</dbReference>
<feature type="transmembrane region" description="Helical" evidence="10">
    <location>
        <begin position="493"/>
        <end position="512"/>
    </location>
</feature>
<accession>A0AAV8VUA8</accession>
<name>A0AAV8VUA8_9CUCU</name>
<dbReference type="GO" id="GO:0005549">
    <property type="term" value="F:odorant binding"/>
    <property type="evidence" value="ECO:0007669"/>
    <property type="project" value="InterPro"/>
</dbReference>
<evidence type="ECO:0000256" key="10">
    <source>
        <dbReference type="SAM" id="Phobius"/>
    </source>
</evidence>
<gene>
    <name evidence="11" type="ORF">NQ315_005544</name>
</gene>
<feature type="transmembrane region" description="Helical" evidence="10">
    <location>
        <begin position="30"/>
        <end position="50"/>
    </location>
</feature>
<keyword evidence="9" id="KW-0807">Transducer</keyword>
<evidence type="ECO:0000256" key="5">
    <source>
        <dbReference type="ARBA" id="ARBA00022725"/>
    </source>
</evidence>
<sequence>MYGMEKCEAFYTSLKLLTYTNTIPYKNKKLQFAILYAATRLMCLITFIALPGVHVMKTITGKTGVDLSEDLSTMLGVTECILVTTLFISSYDKWSEFLTDLEHCNNFATPKAFDNTINKLNLYSLLYGSYSIVGCLIYAVIAIMKTPRCKKFNEEHNLNEICGSFTVLVLPFDFNNVSLVVRSVIFFVHMILGMFTLVTASVTIFVTYESAVILSCHFGELKKYLKEVFETESIEEQKQRLGFCIRYHNNILNLCMRRSHIVRYTHGIPLLSIPIILACIGNMLLNVRKTGVDLSEDLSTMIGGTGCILITMALIISYEEWIRFLIDLEDCKKYATPKDFDKTRIKLNLYSTLYGLYPLLGCLIYAIISIMGTSRCKKFNEENNLNETCGSFTVLVLPFDFNNASLVIRAVIFFVHMVLALLTLVPAGVVIFVSYESAAILSCHIGELKKYLQQVLQTESKEEQRERLRFCIRYHKNILNLCKRRSRLGKYTYGIPLLSIPLIIACIGNTIPNSKIQGLFFLSGYIVGLFLVCHGGQLIIDETLSVSDALYELNWYEADVNIAKDILFMVNRAQKPATSDGILIGAVNYPLFLLALKTSYSYIIFLRQSV</sequence>
<evidence type="ECO:0000256" key="3">
    <source>
        <dbReference type="ARBA" id="ARBA00022606"/>
    </source>
</evidence>
<dbReference type="Pfam" id="PF02949">
    <property type="entry name" value="7tm_6"/>
    <property type="match status" value="2"/>
</dbReference>
<evidence type="ECO:0000256" key="7">
    <source>
        <dbReference type="ARBA" id="ARBA00023136"/>
    </source>
</evidence>
<keyword evidence="6 10" id="KW-1133">Transmembrane helix</keyword>
<keyword evidence="4 10" id="KW-0812">Transmembrane</keyword>
<evidence type="ECO:0000256" key="1">
    <source>
        <dbReference type="ARBA" id="ARBA00004651"/>
    </source>
</evidence>
<evidence type="ECO:0000256" key="9">
    <source>
        <dbReference type="ARBA" id="ARBA00023224"/>
    </source>
</evidence>
<feature type="transmembrane region" description="Helical" evidence="10">
    <location>
        <begin position="267"/>
        <end position="286"/>
    </location>
</feature>
<comment type="subcellular location">
    <subcellularLocation>
        <location evidence="1">Cell membrane</location>
        <topology evidence="1">Multi-pass membrane protein</topology>
    </subcellularLocation>
</comment>
<evidence type="ECO:0000256" key="4">
    <source>
        <dbReference type="ARBA" id="ARBA00022692"/>
    </source>
</evidence>
<dbReference type="Proteomes" id="UP001159042">
    <property type="component" value="Unassembled WGS sequence"/>
</dbReference>
<organism evidence="11 12">
    <name type="scientific">Exocentrus adspersus</name>
    <dbReference type="NCBI Taxonomy" id="1586481"/>
    <lineage>
        <taxon>Eukaryota</taxon>
        <taxon>Metazoa</taxon>
        <taxon>Ecdysozoa</taxon>
        <taxon>Arthropoda</taxon>
        <taxon>Hexapoda</taxon>
        <taxon>Insecta</taxon>
        <taxon>Pterygota</taxon>
        <taxon>Neoptera</taxon>
        <taxon>Endopterygota</taxon>
        <taxon>Coleoptera</taxon>
        <taxon>Polyphaga</taxon>
        <taxon>Cucujiformia</taxon>
        <taxon>Chrysomeloidea</taxon>
        <taxon>Cerambycidae</taxon>
        <taxon>Lamiinae</taxon>
        <taxon>Acanthocinini</taxon>
        <taxon>Exocentrus</taxon>
    </lineage>
</organism>
<proteinExistence type="predicted"/>
<keyword evidence="12" id="KW-1185">Reference proteome</keyword>
<keyword evidence="2" id="KW-1003">Cell membrane</keyword>
<evidence type="ECO:0000256" key="6">
    <source>
        <dbReference type="ARBA" id="ARBA00022989"/>
    </source>
</evidence>
<evidence type="ECO:0000256" key="2">
    <source>
        <dbReference type="ARBA" id="ARBA00022475"/>
    </source>
</evidence>